<accession>A0A099NI97</accession>
<gene>
    <name evidence="1" type="ORF">JL09_g7108</name>
</gene>
<evidence type="ECO:0000313" key="1">
    <source>
        <dbReference type="EMBL" id="KGK32285.1"/>
    </source>
</evidence>
<name>A0A099NI97_PICKU</name>
<comment type="caution">
    <text evidence="1">The sequence shown here is derived from an EMBL/GenBank/DDBJ whole genome shotgun (WGS) entry which is preliminary data.</text>
</comment>
<evidence type="ECO:0000313" key="2">
    <source>
        <dbReference type="Proteomes" id="UP000029867"/>
    </source>
</evidence>
<reference evidence="2" key="1">
    <citation type="journal article" date="2014" name="Microb. Cell Fact.">
        <title>Exploiting Issatchenkia orientalis SD108 for succinic acid production.</title>
        <authorList>
            <person name="Xiao H."/>
            <person name="Shao Z."/>
            <person name="Jiang Y."/>
            <person name="Dole S."/>
            <person name="Zhao H."/>
        </authorList>
    </citation>
    <scope>NUCLEOTIDE SEQUENCE [LARGE SCALE GENOMIC DNA]</scope>
    <source>
        <strain evidence="2">SD108</strain>
    </source>
</reference>
<dbReference type="EMBL" id="JQFK01002477">
    <property type="protein sequence ID" value="KGK32285.1"/>
    <property type="molecule type" value="Genomic_DNA"/>
</dbReference>
<organism evidence="1 2">
    <name type="scientific">Pichia kudriavzevii</name>
    <name type="common">Yeast</name>
    <name type="synonym">Issatchenkia orientalis</name>
    <dbReference type="NCBI Taxonomy" id="4909"/>
    <lineage>
        <taxon>Eukaryota</taxon>
        <taxon>Fungi</taxon>
        <taxon>Dikarya</taxon>
        <taxon>Ascomycota</taxon>
        <taxon>Saccharomycotina</taxon>
        <taxon>Pichiomycetes</taxon>
        <taxon>Pichiales</taxon>
        <taxon>Pichiaceae</taxon>
        <taxon>Pichia</taxon>
    </lineage>
</organism>
<protein>
    <submittedName>
        <fullName evidence="1">Uncharacterized protein</fullName>
    </submittedName>
</protein>
<sequence>MKSKKEFAKSDLGGASFYLKTSHKLNNNKGLPVNF</sequence>
<proteinExistence type="predicted"/>
<dbReference type="HOGENOM" id="CLU_3368626_0_0_1"/>
<dbReference type="Proteomes" id="UP000029867">
    <property type="component" value="Unassembled WGS sequence"/>
</dbReference>
<dbReference type="AlphaFoldDB" id="A0A099NI97"/>